<organism evidence="1 2">
    <name type="scientific">Micromonospora olivasterospora</name>
    <dbReference type="NCBI Taxonomy" id="1880"/>
    <lineage>
        <taxon>Bacteria</taxon>
        <taxon>Bacillati</taxon>
        <taxon>Actinomycetota</taxon>
        <taxon>Actinomycetes</taxon>
        <taxon>Micromonosporales</taxon>
        <taxon>Micromonosporaceae</taxon>
        <taxon>Micromonospora</taxon>
    </lineage>
</organism>
<sequence>MSTDDELSSADRLVRDMARLVDLDLSDERARVDRAHLESLLPAANELSRFVDSRPHLPLYRAPQ</sequence>
<name>A0A562I3C9_MICOL</name>
<keyword evidence="2" id="KW-1185">Reference proteome</keyword>
<dbReference type="EMBL" id="VLKE01000001">
    <property type="protein sequence ID" value="TWH65204.1"/>
    <property type="molecule type" value="Genomic_DNA"/>
</dbReference>
<accession>A0A562I3C9</accession>
<proteinExistence type="predicted"/>
<evidence type="ECO:0000313" key="1">
    <source>
        <dbReference type="EMBL" id="TWH65204.1"/>
    </source>
</evidence>
<comment type="caution">
    <text evidence="1">The sequence shown here is derived from an EMBL/GenBank/DDBJ whole genome shotgun (WGS) entry which is preliminary data.</text>
</comment>
<gene>
    <name evidence="1" type="ORF">JD77_00139</name>
</gene>
<dbReference type="Proteomes" id="UP000319825">
    <property type="component" value="Unassembled WGS sequence"/>
</dbReference>
<dbReference type="RefSeq" id="WP_145772588.1">
    <property type="nucleotide sequence ID" value="NZ_BAAATQ010000277.1"/>
</dbReference>
<dbReference type="AlphaFoldDB" id="A0A562I3C9"/>
<reference evidence="1 2" key="1">
    <citation type="submission" date="2019-07" db="EMBL/GenBank/DDBJ databases">
        <title>R&amp;d 2014.</title>
        <authorList>
            <person name="Klenk H.-P."/>
        </authorList>
    </citation>
    <scope>NUCLEOTIDE SEQUENCE [LARGE SCALE GENOMIC DNA]</scope>
    <source>
        <strain evidence="1 2">DSM 43868</strain>
    </source>
</reference>
<protein>
    <submittedName>
        <fullName evidence="1">Uncharacterized protein</fullName>
    </submittedName>
</protein>
<evidence type="ECO:0000313" key="2">
    <source>
        <dbReference type="Proteomes" id="UP000319825"/>
    </source>
</evidence>